<dbReference type="GO" id="GO:0005743">
    <property type="term" value="C:mitochondrial inner membrane"/>
    <property type="evidence" value="ECO:0007669"/>
    <property type="project" value="TreeGrafter"/>
</dbReference>
<keyword evidence="4 6" id="KW-1133">Transmembrane helix</keyword>
<dbReference type="GO" id="GO:0032977">
    <property type="term" value="F:membrane insertase activity"/>
    <property type="evidence" value="ECO:0007669"/>
    <property type="project" value="InterPro"/>
</dbReference>
<dbReference type="InterPro" id="IPR001708">
    <property type="entry name" value="YidC/ALB3/OXA1/COX18"/>
</dbReference>
<evidence type="ECO:0000256" key="2">
    <source>
        <dbReference type="ARBA" id="ARBA00009877"/>
    </source>
</evidence>
<evidence type="ECO:0000256" key="3">
    <source>
        <dbReference type="ARBA" id="ARBA00022692"/>
    </source>
</evidence>
<dbReference type="GO" id="GO:0033617">
    <property type="term" value="P:mitochondrial respiratory chain complex IV assembly"/>
    <property type="evidence" value="ECO:0007669"/>
    <property type="project" value="TreeGrafter"/>
</dbReference>
<keyword evidence="8" id="KW-1185">Reference proteome</keyword>
<gene>
    <name evidence="7" type="ORF">CC78DRAFT_531487</name>
</gene>
<evidence type="ECO:0000256" key="5">
    <source>
        <dbReference type="ARBA" id="ARBA00023136"/>
    </source>
</evidence>
<feature type="transmembrane region" description="Helical" evidence="6">
    <location>
        <begin position="268"/>
        <end position="292"/>
    </location>
</feature>
<dbReference type="OrthoDB" id="2148490at2759"/>
<proteinExistence type="inferred from homology"/>
<dbReference type="PANTHER" id="PTHR12428:SF65">
    <property type="entry name" value="CYTOCHROME C OXIDASE ASSEMBLY PROTEIN COX18, MITOCHONDRIAL"/>
    <property type="match status" value="1"/>
</dbReference>
<evidence type="ECO:0000313" key="8">
    <source>
        <dbReference type="Proteomes" id="UP000800093"/>
    </source>
</evidence>
<comment type="caution">
    <text evidence="7">The sequence shown here is derived from an EMBL/GenBank/DDBJ whole genome shotgun (WGS) entry which is preliminary data.</text>
</comment>
<keyword evidence="5 6" id="KW-0472">Membrane</keyword>
<keyword evidence="3 6" id="KW-0812">Transmembrane</keyword>
<comment type="similarity">
    <text evidence="2">Belongs to the OXA1/ALB3/YidC family.</text>
</comment>
<dbReference type="AlphaFoldDB" id="A0A9P4KEJ1"/>
<name>A0A9P4KEJ1_9PLEO</name>
<evidence type="ECO:0000256" key="6">
    <source>
        <dbReference type="SAM" id="Phobius"/>
    </source>
</evidence>
<evidence type="ECO:0000256" key="1">
    <source>
        <dbReference type="ARBA" id="ARBA00004141"/>
    </source>
</evidence>
<evidence type="ECO:0000313" key="7">
    <source>
        <dbReference type="EMBL" id="KAF2266691.1"/>
    </source>
</evidence>
<dbReference type="Proteomes" id="UP000800093">
    <property type="component" value="Unassembled WGS sequence"/>
</dbReference>
<comment type="subcellular location">
    <subcellularLocation>
        <location evidence="1">Membrane</location>
        <topology evidence="1">Multi-pass membrane protein</topology>
    </subcellularLocation>
</comment>
<dbReference type="GO" id="GO:0032979">
    <property type="term" value="P:protein insertion into mitochondrial inner membrane from matrix"/>
    <property type="evidence" value="ECO:0007669"/>
    <property type="project" value="TreeGrafter"/>
</dbReference>
<dbReference type="PANTHER" id="PTHR12428">
    <property type="entry name" value="OXA1"/>
    <property type="match status" value="1"/>
</dbReference>
<protein>
    <submittedName>
        <fullName evidence="7">Uncharacterized protein</fullName>
    </submittedName>
</protein>
<evidence type="ECO:0000256" key="4">
    <source>
        <dbReference type="ARBA" id="ARBA00022989"/>
    </source>
</evidence>
<accession>A0A9P4KEJ1</accession>
<feature type="transmembrane region" description="Helical" evidence="6">
    <location>
        <begin position="229"/>
        <end position="247"/>
    </location>
</feature>
<sequence>MLTSRGLRRPACQLLSLPIRIVRPRHRAFHASAPRHGALDTLLFLPHEMLNLLHMGLPWWSAIPASAFIMRGLLVTTIGSRTRDITSRYLALQPLRQAIADQVFHETMQKGGFKNQKAAQHTVVQTVKVETKELDKRWDCRLSAQVGWTFVQLPIFLTMAEVIRRMCGTRSGLIGLFMNATGLGSSSENDVLVGGATASAPAVLSNPWFDVSLANEGMLWFPDLLVPDPTGILPFIVSGLMFSNIYFTNNSPEKLQKMTRLSKTIRRTLLLVSLAIGPLTQNVPAALMFYWASSTTSVMIWNKWLDKRYPTPEGFTKCKRPLLMPPKTRRASVK</sequence>
<organism evidence="7 8">
    <name type="scientific">Lojkania enalia</name>
    <dbReference type="NCBI Taxonomy" id="147567"/>
    <lineage>
        <taxon>Eukaryota</taxon>
        <taxon>Fungi</taxon>
        <taxon>Dikarya</taxon>
        <taxon>Ascomycota</taxon>
        <taxon>Pezizomycotina</taxon>
        <taxon>Dothideomycetes</taxon>
        <taxon>Pleosporomycetidae</taxon>
        <taxon>Pleosporales</taxon>
        <taxon>Pleosporales incertae sedis</taxon>
        <taxon>Lojkania</taxon>
    </lineage>
</organism>
<dbReference type="EMBL" id="ML986596">
    <property type="protein sequence ID" value="KAF2266691.1"/>
    <property type="molecule type" value="Genomic_DNA"/>
</dbReference>
<reference evidence="8" key="1">
    <citation type="journal article" date="2020" name="Stud. Mycol.">
        <title>101 Dothideomycetes genomes: A test case for predicting lifestyles and emergence of pathogens.</title>
        <authorList>
            <person name="Haridas S."/>
            <person name="Albert R."/>
            <person name="Binder M."/>
            <person name="Bloem J."/>
            <person name="LaButti K."/>
            <person name="Salamov A."/>
            <person name="Andreopoulos B."/>
            <person name="Baker S."/>
            <person name="Barry K."/>
            <person name="Bills G."/>
            <person name="Bluhm B."/>
            <person name="Cannon C."/>
            <person name="Castanera R."/>
            <person name="Culley D."/>
            <person name="Daum C."/>
            <person name="Ezra D."/>
            <person name="Gonzalez J."/>
            <person name="Henrissat B."/>
            <person name="Kuo A."/>
            <person name="Liang C."/>
            <person name="Lipzen A."/>
            <person name="Lutzoni F."/>
            <person name="Magnuson J."/>
            <person name="Mondo S."/>
            <person name="Nolan M."/>
            <person name="Ohm R."/>
            <person name="Pangilinan J."/>
            <person name="Park H.-J."/>
            <person name="Ramirez L."/>
            <person name="Alfaro M."/>
            <person name="Sun H."/>
            <person name="Tritt A."/>
            <person name="Yoshinaga Y."/>
            <person name="Zwiers L.-H."/>
            <person name="Turgeon B."/>
            <person name="Goodwin S."/>
            <person name="Spatafora J."/>
            <person name="Crous P."/>
            <person name="Grigoriev I."/>
        </authorList>
    </citation>
    <scope>NUCLEOTIDE SEQUENCE [LARGE SCALE GENOMIC DNA]</scope>
    <source>
        <strain evidence="8">CBS 304.66</strain>
    </source>
</reference>